<evidence type="ECO:0000256" key="1">
    <source>
        <dbReference type="ARBA" id="ARBA00022448"/>
    </source>
</evidence>
<reference evidence="5" key="1">
    <citation type="submission" date="2021-01" db="EMBL/GenBank/DDBJ databases">
        <authorList>
            <consortium name="Genoscope - CEA"/>
            <person name="William W."/>
        </authorList>
    </citation>
    <scope>NUCLEOTIDE SEQUENCE</scope>
</reference>
<sequence length="480" mass="55355">MNRKYERNISSIDKQNYEKLFKLIPDSLPDEIKQAIKSSIETLSKLEAEQEKFEEYVYQVNSDDIIISYNGLNRCRYLLGCSKQAVPTGQIIELFFQTRVHIKIFDIAKSTNVPLLKYEALWIICNLCFGTQQQIQVILDKDGIDIFFNSLQSEHDEIVELAIWGLSNIAGDNYKFRDLILKKGVLQPFMNLARKYQNQKSEIFKTLVWAITNLTQGQPAPNKIYNKDLLLILSEILIISEDEEILTDTCLGLSYLSQDENLIDILIQQRIIEKLILLLNSDKQSLIIYSLRTLGNILTGSEEQTNIVINFGIIQAFEKLIKNKSQKIRREVCWSLSNIAAGTSYQVKQIIQNDSLLKSLFELLEQGLPDIIEQIAYLMSNSVVYAELKDLDHLVMQYGFIQKMANLLNEKEKKIIRVTLEGIYEILRRVQNDARFEQYKKLIVDSNIITIVKSLQNNRSKEIKENASKVIDIFTSKAST</sequence>
<dbReference type="SMART" id="SM00185">
    <property type="entry name" value="ARM"/>
    <property type="match status" value="6"/>
</dbReference>
<dbReference type="AlphaFoldDB" id="A0A8S1NDH6"/>
<name>A0A8S1NDH6_9CILI</name>
<evidence type="ECO:0000256" key="2">
    <source>
        <dbReference type="ARBA" id="ARBA00022737"/>
    </source>
</evidence>
<dbReference type="OrthoDB" id="29145at2759"/>
<accession>A0A8S1NDH6</accession>
<dbReference type="PANTHER" id="PTHR23316">
    <property type="entry name" value="IMPORTIN ALPHA"/>
    <property type="match status" value="1"/>
</dbReference>
<gene>
    <name evidence="5" type="ORF">PSON_ATCC_30995.1.T0510273</name>
</gene>
<protein>
    <recommendedName>
        <fullName evidence="4">Importin subunit alpha</fullName>
    </recommendedName>
</protein>
<evidence type="ECO:0000313" key="5">
    <source>
        <dbReference type="EMBL" id="CAD8087573.1"/>
    </source>
</evidence>
<keyword evidence="3 4" id="KW-0653">Protein transport</keyword>
<dbReference type="EMBL" id="CAJJDN010000051">
    <property type="protein sequence ID" value="CAD8087573.1"/>
    <property type="molecule type" value="Genomic_DNA"/>
</dbReference>
<dbReference type="InterPro" id="IPR024931">
    <property type="entry name" value="Importin_alpha"/>
</dbReference>
<dbReference type="InterPro" id="IPR000225">
    <property type="entry name" value="Armadillo"/>
</dbReference>
<keyword evidence="6" id="KW-1185">Reference proteome</keyword>
<proteinExistence type="inferred from homology"/>
<evidence type="ECO:0000313" key="6">
    <source>
        <dbReference type="Proteomes" id="UP000692954"/>
    </source>
</evidence>
<evidence type="ECO:0000256" key="4">
    <source>
        <dbReference type="PIRNR" id="PIRNR005673"/>
    </source>
</evidence>
<dbReference type="Proteomes" id="UP000692954">
    <property type="component" value="Unassembled WGS sequence"/>
</dbReference>
<evidence type="ECO:0000256" key="3">
    <source>
        <dbReference type="ARBA" id="ARBA00022927"/>
    </source>
</evidence>
<dbReference type="PIRSF" id="PIRSF005673">
    <property type="entry name" value="Importin_alpha"/>
    <property type="match status" value="1"/>
</dbReference>
<comment type="similarity">
    <text evidence="4">Belongs to the importin alpha family.</text>
</comment>
<keyword evidence="2" id="KW-0677">Repeat</keyword>
<organism evidence="5 6">
    <name type="scientific">Paramecium sonneborni</name>
    <dbReference type="NCBI Taxonomy" id="65129"/>
    <lineage>
        <taxon>Eukaryota</taxon>
        <taxon>Sar</taxon>
        <taxon>Alveolata</taxon>
        <taxon>Ciliophora</taxon>
        <taxon>Intramacronucleata</taxon>
        <taxon>Oligohymenophorea</taxon>
        <taxon>Peniculida</taxon>
        <taxon>Parameciidae</taxon>
        <taxon>Paramecium</taxon>
    </lineage>
</organism>
<dbReference type="GO" id="GO:0015031">
    <property type="term" value="P:protein transport"/>
    <property type="evidence" value="ECO:0007669"/>
    <property type="project" value="UniProtKB-KW"/>
</dbReference>
<keyword evidence="1 4" id="KW-0813">Transport</keyword>
<dbReference type="Pfam" id="PF00514">
    <property type="entry name" value="Arm"/>
    <property type="match status" value="1"/>
</dbReference>
<comment type="caution">
    <text evidence="5">The sequence shown here is derived from an EMBL/GenBank/DDBJ whole genome shotgun (WGS) entry which is preliminary data.</text>
</comment>